<dbReference type="SUPFAM" id="SSF56219">
    <property type="entry name" value="DNase I-like"/>
    <property type="match status" value="1"/>
</dbReference>
<feature type="compositionally biased region" description="Pro residues" evidence="9">
    <location>
        <begin position="1126"/>
        <end position="1136"/>
    </location>
</feature>
<comment type="subcellular location">
    <subcellularLocation>
        <location evidence="1">Cytoplasm</location>
    </subcellularLocation>
</comment>
<dbReference type="EMBL" id="KZ819292">
    <property type="protein sequence ID" value="PWN98096.1"/>
    <property type="molecule type" value="Genomic_DNA"/>
</dbReference>
<dbReference type="RefSeq" id="XP_025598375.1">
    <property type="nucleotide sequence ID" value="XM_025742296.1"/>
</dbReference>
<dbReference type="GO" id="GO:0004439">
    <property type="term" value="F:phosphatidylinositol-4,5-bisphosphate 5-phosphatase activity"/>
    <property type="evidence" value="ECO:0007669"/>
    <property type="project" value="UniProtKB-EC"/>
</dbReference>
<evidence type="ECO:0000256" key="2">
    <source>
        <dbReference type="ARBA" id="ARBA00008943"/>
    </source>
</evidence>
<keyword evidence="6" id="KW-0963">Cytoplasm</keyword>
<feature type="compositionally biased region" description="Basic and acidic residues" evidence="9">
    <location>
        <begin position="1164"/>
        <end position="1178"/>
    </location>
</feature>
<dbReference type="InterPro" id="IPR036691">
    <property type="entry name" value="Endo/exonu/phosph_ase_sf"/>
</dbReference>
<keyword evidence="7" id="KW-0378">Hydrolase</keyword>
<gene>
    <name evidence="11" type="ORF">FA09DRAFT_329731</name>
</gene>
<reference evidence="11 12" key="1">
    <citation type="journal article" date="2018" name="Mol. Biol. Evol.">
        <title>Broad Genomic Sampling Reveals a Smut Pathogenic Ancestry of the Fungal Clade Ustilaginomycotina.</title>
        <authorList>
            <person name="Kijpornyongpan T."/>
            <person name="Mondo S.J."/>
            <person name="Barry K."/>
            <person name="Sandor L."/>
            <person name="Lee J."/>
            <person name="Lipzen A."/>
            <person name="Pangilinan J."/>
            <person name="LaButti K."/>
            <person name="Hainaut M."/>
            <person name="Henrissat B."/>
            <person name="Grigoriev I.V."/>
            <person name="Spatafora J.W."/>
            <person name="Aime M.C."/>
        </authorList>
    </citation>
    <scope>NUCLEOTIDE SEQUENCE [LARGE SCALE GENOMIC DNA]</scope>
    <source>
        <strain evidence="11 12">MCA 4186</strain>
    </source>
</reference>
<dbReference type="FunFam" id="3.60.10.10:FF:000029">
    <property type="entry name" value="Inositol polyphosphate 5-phosphatase"/>
    <property type="match status" value="1"/>
</dbReference>
<evidence type="ECO:0000313" key="12">
    <source>
        <dbReference type="Proteomes" id="UP000245946"/>
    </source>
</evidence>
<comment type="similarity">
    <text evidence="2">Belongs to the synaptojanin family.</text>
</comment>
<feature type="compositionally biased region" description="Polar residues" evidence="9">
    <location>
        <begin position="1140"/>
        <end position="1150"/>
    </location>
</feature>
<dbReference type="Pfam" id="PF02383">
    <property type="entry name" value="Syja_N"/>
    <property type="match status" value="1"/>
</dbReference>
<dbReference type="GeneID" id="37269840"/>
<evidence type="ECO:0000256" key="3">
    <source>
        <dbReference type="ARBA" id="ARBA00009678"/>
    </source>
</evidence>
<dbReference type="GO" id="GO:0043813">
    <property type="term" value="F:phosphatidylinositol-3,5-bisphosphate 5-phosphatase activity"/>
    <property type="evidence" value="ECO:0007669"/>
    <property type="project" value="TreeGrafter"/>
</dbReference>
<protein>
    <recommendedName>
        <fullName evidence="4">phosphoinositide 5-phosphatase</fullName>
        <ecNumber evidence="4">3.1.3.36</ecNumber>
    </recommendedName>
</protein>
<dbReference type="AlphaFoldDB" id="A0A316Z9X7"/>
<feature type="compositionally biased region" description="Low complexity" evidence="9">
    <location>
        <begin position="1026"/>
        <end position="1039"/>
    </location>
</feature>
<sequence>MLVYARDAPRALVLVAASFEPSSAASSAAGGTALVISTALDGRSTGTGAARAVIEMLPANRVDLAACSRLSMKPAMGCLGLMNVGADLFLAVVSTSVSVGNIRPSENVQRITSVDFYCVNRSAFDETLTGDLLGDAPGPLDPQGYAAPLGGEPVGSQMQQQAEHPCASLRKLLATGTFYYPARASFDLSSRLDRRYVRGPAKAVTAASSHRREEVQHDISSYDGRFVWNSYMIEPMMDFRSRLETEERRKLDRECFLLLVIQGFVATFEWPSAGLATGAHPSRAGTTLALVSRLSWKRAGTRFNTRGIDDDGNVANFVESETLVTHESVSVSHTQVRGSVPLFWEQQGLQAFNARIQISRPRIASQPAFDRHFAELISQYRAVHCINLLGTRDAEMILSAAYAEHVRNSSAELLLDSQKPAVHGLATQPDVGDTDEPLDYDKLGLTNFDFHQTSKLQGGLDGVRNELKYLGPVQLKKKAFLYTVVVDGGENEGVYRRQGGVFRTNCLDCLDRTNVVEDMISQAALESFFDSAAKHNETFEPFRSPAHAVWAHHRVMWAENGDALSKIYAGTGALNTSYTRAGSGKKTIGGFLSDAAKSAGRMYINNFQDKSKQNVIDALLGNMANQRPVSVYDPLHDSVAAELVERLDEYSTTRELSIHVGTWNLAGRGPMGESLLPWLFPHGSSVEPDVFALGFQEVVPLTPQQILMTDPDKIRVWEGIIVNTLSQRPDKKSDYVLLRSEQLVGTALLVLVKESLIGSVRQVEGASKKTGLKGMSGNKGGVAIRLSFFDTTVCFVTAHFAAGTSNVDERNADYWTISRGLAFQRGRTVTSHDHVVWLGDFNYRIDLPNEAVRPLCAAGDVAQLYARDQLARARAANAVFTGYEEGAVSFLPTYKYDLNSALYDSSEKMRVPSWTDRILYRGPRPAALQQTAYGRAELRTSDHRPVFATFRAEARVFDHERRNAIRRTLLSAGKAQSARGGGLLASAVRLSSDSSEYDEDLPEPSSDTQNWWDKAGSSSDSDDGDASSGSELSAGDSEGTLSGNPFQRTRHDRSRTASPNGAPARRVPPRPPQRGATIRAHARTPSGAAREASDARAAASVPPPIPAKPRLDGASDAASAQAQPVKPTPPAPPPRPGLGSRSTSYSSIHSARSLMDSNSDEEEEKKSLKLGRKLESLT</sequence>
<evidence type="ECO:0000256" key="8">
    <source>
        <dbReference type="ARBA" id="ARBA00022927"/>
    </source>
</evidence>
<proteinExistence type="inferred from homology"/>
<dbReference type="OrthoDB" id="405996at2759"/>
<evidence type="ECO:0000256" key="7">
    <source>
        <dbReference type="ARBA" id="ARBA00022801"/>
    </source>
</evidence>
<dbReference type="Proteomes" id="UP000245946">
    <property type="component" value="Unassembled WGS sequence"/>
</dbReference>
<dbReference type="InterPro" id="IPR046985">
    <property type="entry name" value="IP5"/>
</dbReference>
<dbReference type="STRING" id="58919.A0A316Z9X7"/>
<dbReference type="GO" id="GO:0046856">
    <property type="term" value="P:phosphatidylinositol dephosphorylation"/>
    <property type="evidence" value="ECO:0007669"/>
    <property type="project" value="InterPro"/>
</dbReference>
<evidence type="ECO:0000256" key="6">
    <source>
        <dbReference type="ARBA" id="ARBA00022490"/>
    </source>
</evidence>
<keyword evidence="5" id="KW-0813">Transport</keyword>
<dbReference type="PANTHER" id="PTHR11200">
    <property type="entry name" value="INOSITOL 5-PHOSPHATASE"/>
    <property type="match status" value="1"/>
</dbReference>
<keyword evidence="8" id="KW-0653">Protein transport</keyword>
<dbReference type="GO" id="GO:0015031">
    <property type="term" value="P:protein transport"/>
    <property type="evidence" value="ECO:0007669"/>
    <property type="project" value="UniProtKB-KW"/>
</dbReference>
<dbReference type="InterPro" id="IPR000300">
    <property type="entry name" value="IPPc"/>
</dbReference>
<dbReference type="PANTHER" id="PTHR11200:SF257">
    <property type="entry name" value="PHOSPHOINOSITIDE 5-PHOSPHATASE"/>
    <property type="match status" value="1"/>
</dbReference>
<evidence type="ECO:0000256" key="9">
    <source>
        <dbReference type="SAM" id="MobiDB-lite"/>
    </source>
</evidence>
<name>A0A316Z9X7_9BASI</name>
<dbReference type="SMART" id="SM00128">
    <property type="entry name" value="IPPc"/>
    <property type="match status" value="1"/>
</dbReference>
<evidence type="ECO:0000313" key="11">
    <source>
        <dbReference type="EMBL" id="PWN98096.1"/>
    </source>
</evidence>
<evidence type="ECO:0000256" key="1">
    <source>
        <dbReference type="ARBA" id="ARBA00004496"/>
    </source>
</evidence>
<evidence type="ECO:0000256" key="4">
    <source>
        <dbReference type="ARBA" id="ARBA00013044"/>
    </source>
</evidence>
<dbReference type="InterPro" id="IPR002013">
    <property type="entry name" value="SAC_dom"/>
</dbReference>
<dbReference type="GO" id="GO:0005737">
    <property type="term" value="C:cytoplasm"/>
    <property type="evidence" value="ECO:0007669"/>
    <property type="project" value="UniProtKB-SubCell"/>
</dbReference>
<dbReference type="PROSITE" id="PS50275">
    <property type="entry name" value="SAC"/>
    <property type="match status" value="1"/>
</dbReference>
<feature type="compositionally biased region" description="Low complexity" evidence="9">
    <location>
        <begin position="1112"/>
        <end position="1125"/>
    </location>
</feature>
<accession>A0A316Z9X7</accession>
<dbReference type="EC" id="3.1.3.36" evidence="4"/>
<dbReference type="Pfam" id="PF22669">
    <property type="entry name" value="Exo_endo_phos2"/>
    <property type="match status" value="1"/>
</dbReference>
<comment type="similarity">
    <text evidence="3">In the central section; belongs to the inositol 1,4,5-trisphosphate 5-phosphatase family.</text>
</comment>
<organism evidence="11 12">
    <name type="scientific">Tilletiopsis washingtonensis</name>
    <dbReference type="NCBI Taxonomy" id="58919"/>
    <lineage>
        <taxon>Eukaryota</taxon>
        <taxon>Fungi</taxon>
        <taxon>Dikarya</taxon>
        <taxon>Basidiomycota</taxon>
        <taxon>Ustilaginomycotina</taxon>
        <taxon>Exobasidiomycetes</taxon>
        <taxon>Entylomatales</taxon>
        <taxon>Entylomatales incertae sedis</taxon>
        <taxon>Tilletiopsis</taxon>
    </lineage>
</organism>
<dbReference type="Gene3D" id="3.60.10.10">
    <property type="entry name" value="Endonuclease/exonuclease/phosphatase"/>
    <property type="match status" value="1"/>
</dbReference>
<evidence type="ECO:0000259" key="10">
    <source>
        <dbReference type="PROSITE" id="PS50275"/>
    </source>
</evidence>
<feature type="region of interest" description="Disordered" evidence="9">
    <location>
        <begin position="994"/>
        <end position="1178"/>
    </location>
</feature>
<feature type="domain" description="SAC" evidence="10">
    <location>
        <begin position="169"/>
        <end position="570"/>
    </location>
</feature>
<keyword evidence="12" id="KW-1185">Reference proteome</keyword>
<evidence type="ECO:0000256" key="5">
    <source>
        <dbReference type="ARBA" id="ARBA00022448"/>
    </source>
</evidence>
<dbReference type="GO" id="GO:0016020">
    <property type="term" value="C:membrane"/>
    <property type="evidence" value="ECO:0007669"/>
    <property type="project" value="TreeGrafter"/>
</dbReference>